<reference evidence="3 4" key="1">
    <citation type="submission" date="2020-10" db="EMBL/GenBank/DDBJ databases">
        <title>Wide distribution of Phycisphaera-like planctomycetes from WD2101 soil group in peatlands and genome analysis of the first cultivated representative.</title>
        <authorList>
            <person name="Dedysh S.N."/>
            <person name="Beletsky A.V."/>
            <person name="Ivanova A."/>
            <person name="Kulichevskaya I.S."/>
            <person name="Suzina N.E."/>
            <person name="Philippov D.A."/>
            <person name="Rakitin A.L."/>
            <person name="Mardanov A.V."/>
            <person name="Ravin N.V."/>
        </authorList>
    </citation>
    <scope>NUCLEOTIDE SEQUENCE [LARGE SCALE GENOMIC DNA]</scope>
    <source>
        <strain evidence="3 4">M1803</strain>
    </source>
</reference>
<keyword evidence="2" id="KW-1133">Transmembrane helix</keyword>
<dbReference type="EMBL" id="CP063458">
    <property type="protein sequence ID" value="QOV89330.1"/>
    <property type="molecule type" value="Genomic_DNA"/>
</dbReference>
<evidence type="ECO:0000256" key="1">
    <source>
        <dbReference type="SAM" id="MobiDB-lite"/>
    </source>
</evidence>
<dbReference type="Proteomes" id="UP000593765">
    <property type="component" value="Chromosome"/>
</dbReference>
<evidence type="ECO:0000256" key="2">
    <source>
        <dbReference type="SAM" id="Phobius"/>
    </source>
</evidence>
<dbReference type="NCBIfam" id="TIGR02532">
    <property type="entry name" value="IV_pilin_GFxxxE"/>
    <property type="match status" value="1"/>
</dbReference>
<dbReference type="AlphaFoldDB" id="A0A7M2WXT8"/>
<gene>
    <name evidence="3" type="ORF">IPV69_24500</name>
</gene>
<dbReference type="Gene3D" id="3.30.700.10">
    <property type="entry name" value="Glycoprotein, Type 4 Pilin"/>
    <property type="match status" value="1"/>
</dbReference>
<sequence length="361" mass="38223">MLPSEPKQFRAEFPHHRAFSLVELLVVLGILVILCSIFIPYVGKMRETNKRVACADNLRQIHAAFSKYAGANDRDFPRMPWDPARPGMYVAFTGSSLVPVRPATTAPTTAPSLPTTAPAAVAAIPPNLTPATPAPTTTPATVSTTPATGTAATQTIAGPPPPSVDGVKPNDVTAALWLLVRLGYVQPQAFVCASASETLDPMLTGGKRVNAAQRSNFTSGQHLSYSYCSPYSAAPRFRLNSDVLPPDFAIMADKNPGVVTGGSNAAGPAYNAPPLEMTAANSRNHDRAGQNVLYVTGEVRFQSTPYCGYGTGWKRDNIYSTFATQPLPPGSNPAPEGKGIVSPNAGPAWENDSYLVPTEDE</sequence>
<protein>
    <submittedName>
        <fullName evidence="3">Type II secretion system protein</fullName>
    </submittedName>
</protein>
<dbReference type="RefSeq" id="WP_206292362.1">
    <property type="nucleotide sequence ID" value="NZ_CP063458.1"/>
</dbReference>
<evidence type="ECO:0000313" key="3">
    <source>
        <dbReference type="EMBL" id="QOV89330.1"/>
    </source>
</evidence>
<feature type="region of interest" description="Disordered" evidence="1">
    <location>
        <begin position="326"/>
        <end position="361"/>
    </location>
</feature>
<dbReference type="InterPro" id="IPR012902">
    <property type="entry name" value="N_methyl_site"/>
</dbReference>
<keyword evidence="4" id="KW-1185">Reference proteome</keyword>
<name>A0A7M2WXT8_9BACT</name>
<evidence type="ECO:0000313" key="4">
    <source>
        <dbReference type="Proteomes" id="UP000593765"/>
    </source>
</evidence>
<dbReference type="Pfam" id="PF07963">
    <property type="entry name" value="N_methyl"/>
    <property type="match status" value="1"/>
</dbReference>
<dbReference type="SUPFAM" id="SSF54523">
    <property type="entry name" value="Pili subunits"/>
    <property type="match status" value="1"/>
</dbReference>
<feature type="transmembrane region" description="Helical" evidence="2">
    <location>
        <begin position="20"/>
        <end position="42"/>
    </location>
</feature>
<dbReference type="PANTHER" id="PTHR30093">
    <property type="entry name" value="GENERAL SECRETION PATHWAY PROTEIN G"/>
    <property type="match status" value="1"/>
</dbReference>
<proteinExistence type="predicted"/>
<accession>A0A7M2WXT8</accession>
<organism evidence="3 4">
    <name type="scientific">Humisphaera borealis</name>
    <dbReference type="NCBI Taxonomy" id="2807512"/>
    <lineage>
        <taxon>Bacteria</taxon>
        <taxon>Pseudomonadati</taxon>
        <taxon>Planctomycetota</taxon>
        <taxon>Phycisphaerae</taxon>
        <taxon>Tepidisphaerales</taxon>
        <taxon>Tepidisphaeraceae</taxon>
        <taxon>Humisphaera</taxon>
    </lineage>
</organism>
<keyword evidence="2" id="KW-0812">Transmembrane</keyword>
<dbReference type="KEGG" id="hbs:IPV69_24500"/>
<keyword evidence="2" id="KW-0472">Membrane</keyword>
<dbReference type="InterPro" id="IPR045584">
    <property type="entry name" value="Pilin-like"/>
</dbReference>